<feature type="transmembrane region" description="Helical" evidence="9">
    <location>
        <begin position="463"/>
        <end position="483"/>
    </location>
</feature>
<feature type="transmembrane region" description="Helical" evidence="9">
    <location>
        <begin position="210"/>
        <end position="233"/>
    </location>
</feature>
<evidence type="ECO:0000256" key="9">
    <source>
        <dbReference type="SAM" id="Phobius"/>
    </source>
</evidence>
<dbReference type="EMBL" id="QTJX01000001">
    <property type="protein sequence ID" value="RDY61395.1"/>
    <property type="molecule type" value="Genomic_DNA"/>
</dbReference>
<keyword evidence="7 9" id="KW-0472">Membrane</keyword>
<dbReference type="OrthoDB" id="9762978at2"/>
<feature type="transmembrane region" description="Helical" evidence="9">
    <location>
        <begin position="128"/>
        <end position="148"/>
    </location>
</feature>
<protein>
    <submittedName>
        <fullName evidence="11">Na+/H+ antiporter NhaC</fullName>
    </submittedName>
</protein>
<evidence type="ECO:0000256" key="3">
    <source>
        <dbReference type="ARBA" id="ARBA00022449"/>
    </source>
</evidence>
<feature type="transmembrane region" description="Helical" evidence="9">
    <location>
        <begin position="24"/>
        <end position="44"/>
    </location>
</feature>
<gene>
    <name evidence="11" type="primary">nhaC</name>
    <name evidence="11" type="ORF">DX873_04340</name>
</gene>
<feature type="transmembrane region" description="Helical" evidence="9">
    <location>
        <begin position="248"/>
        <end position="269"/>
    </location>
</feature>
<keyword evidence="6 9" id="KW-1133">Transmembrane helix</keyword>
<dbReference type="Pfam" id="PF03553">
    <property type="entry name" value="Na_H_antiporter"/>
    <property type="match status" value="1"/>
</dbReference>
<keyword evidence="5 9" id="KW-0812">Transmembrane</keyword>
<comment type="similarity">
    <text evidence="8">Belongs to the NhaC Na(+)/H(+) (TC 2.A.35) antiporter family.</text>
</comment>
<feature type="transmembrane region" description="Helical" evidence="9">
    <location>
        <begin position="94"/>
        <end position="121"/>
    </location>
</feature>
<keyword evidence="3" id="KW-0050">Antiport</keyword>
<evidence type="ECO:0000256" key="1">
    <source>
        <dbReference type="ARBA" id="ARBA00004651"/>
    </source>
</evidence>
<organism evidence="11 12">
    <name type="scientific">Flagellimonas nanhaiensis</name>
    <dbReference type="NCBI Taxonomy" id="2292706"/>
    <lineage>
        <taxon>Bacteria</taxon>
        <taxon>Pseudomonadati</taxon>
        <taxon>Bacteroidota</taxon>
        <taxon>Flavobacteriia</taxon>
        <taxon>Flavobacteriales</taxon>
        <taxon>Flavobacteriaceae</taxon>
        <taxon>Flagellimonas</taxon>
    </lineage>
</organism>
<evidence type="ECO:0000313" key="12">
    <source>
        <dbReference type="Proteomes" id="UP000261828"/>
    </source>
</evidence>
<evidence type="ECO:0000256" key="5">
    <source>
        <dbReference type="ARBA" id="ARBA00022692"/>
    </source>
</evidence>
<keyword evidence="12" id="KW-1185">Reference proteome</keyword>
<dbReference type="InterPro" id="IPR018461">
    <property type="entry name" value="Na/H_Antiport_NhaC-like_C"/>
</dbReference>
<proteinExistence type="inferred from homology"/>
<name>A0A371JUB7_9FLAO</name>
<dbReference type="NCBIfam" id="TIGR00931">
    <property type="entry name" value="antiport_nhaC"/>
    <property type="match status" value="1"/>
</dbReference>
<evidence type="ECO:0000259" key="10">
    <source>
        <dbReference type="Pfam" id="PF03553"/>
    </source>
</evidence>
<evidence type="ECO:0000256" key="4">
    <source>
        <dbReference type="ARBA" id="ARBA00022475"/>
    </source>
</evidence>
<dbReference type="GO" id="GO:0015297">
    <property type="term" value="F:antiporter activity"/>
    <property type="evidence" value="ECO:0007669"/>
    <property type="project" value="UniProtKB-KW"/>
</dbReference>
<feature type="transmembrane region" description="Helical" evidence="9">
    <location>
        <begin position="383"/>
        <end position="400"/>
    </location>
</feature>
<feature type="transmembrane region" description="Helical" evidence="9">
    <location>
        <begin position="56"/>
        <end position="74"/>
    </location>
</feature>
<evidence type="ECO:0000256" key="6">
    <source>
        <dbReference type="ARBA" id="ARBA00022989"/>
    </source>
</evidence>
<evidence type="ECO:0000256" key="2">
    <source>
        <dbReference type="ARBA" id="ARBA00022448"/>
    </source>
</evidence>
<comment type="subcellular location">
    <subcellularLocation>
        <location evidence="1">Cell membrane</location>
        <topology evidence="1">Multi-pass membrane protein</topology>
    </subcellularLocation>
</comment>
<dbReference type="InterPro" id="IPR004770">
    <property type="entry name" value="Na/H_antiport_NhaC"/>
</dbReference>
<dbReference type="AlphaFoldDB" id="A0A371JUB7"/>
<evidence type="ECO:0000256" key="7">
    <source>
        <dbReference type="ARBA" id="ARBA00023136"/>
    </source>
</evidence>
<feature type="transmembrane region" description="Helical" evidence="9">
    <location>
        <begin position="342"/>
        <end position="362"/>
    </location>
</feature>
<dbReference type="RefSeq" id="WP_116183276.1">
    <property type="nucleotide sequence ID" value="NZ_QTJX01000001.1"/>
</dbReference>
<evidence type="ECO:0000313" key="11">
    <source>
        <dbReference type="EMBL" id="RDY61395.1"/>
    </source>
</evidence>
<dbReference type="Proteomes" id="UP000261828">
    <property type="component" value="Unassembled WGS sequence"/>
</dbReference>
<dbReference type="GO" id="GO:0005886">
    <property type="term" value="C:plasma membrane"/>
    <property type="evidence" value="ECO:0007669"/>
    <property type="project" value="UniProtKB-SubCell"/>
</dbReference>
<feature type="transmembrane region" description="Helical" evidence="9">
    <location>
        <begin position="276"/>
        <end position="293"/>
    </location>
</feature>
<feature type="domain" description="Na+/H+ antiporter NhaC-like C-terminal" evidence="10">
    <location>
        <begin position="179"/>
        <end position="484"/>
    </location>
</feature>
<accession>A0A371JUB7</accession>
<dbReference type="PANTHER" id="PTHR33451:SF3">
    <property type="entry name" value="MALATE-2H(+)_NA(+)-LACTATE ANTIPORTER"/>
    <property type="match status" value="1"/>
</dbReference>
<sequence length="493" mass="52052">MPKKEEKPKYRQNENIIDNKELNIWEALLPVFALVAMLAYNVYVFGDDALSGSNQFILLLGGAVAAIVGFFNKVTYKQMLAEVAENVRSTTGALLILLMVGALSGTWLVSGIIPAMIYYGLQILNPTIFLAACVIICAIISIATGSSWTTAATVGIALIGIGDALGISLGMTAGAVLSGAYFGDKMSPLSDTTNLAPAMAGGDLFSHIRYMAFTTVPTISVTLLVFIILGFTIDTSGVADTGAILENISAAFNINGWLFIVPVVVILLIIKKAPPLLALLIGTLLGGVFALIFQPDIVATIGGSDTLDFESGYKGILNAITVDTSISTQDPALNDLFSSGGMAGMLGTIWLIVCAMVFGGIMDGIGALKRITQSLLSMAKTTFGLFASTVGSCLALNVTASDQYLALVVPGKMFSKAYEERGLAPENLSRTLEDSGTVTSVLVPWNTCGAYHSGVLGVSVGEYFVYAIFNWLSPFMTLLFAAFKIKIKQLVTK</sequence>
<dbReference type="InterPro" id="IPR052180">
    <property type="entry name" value="NhaC_Na-H+_Antiporter"/>
</dbReference>
<reference evidence="11 12" key="1">
    <citation type="submission" date="2018-08" db="EMBL/GenBank/DDBJ databases">
        <title>Muricauda nanhaiensis sp. nov., isolated from seawater of the South China Sea.</title>
        <authorList>
            <person name="Dang Y."/>
        </authorList>
    </citation>
    <scope>NUCLEOTIDE SEQUENCE [LARGE SCALE GENOMIC DNA]</scope>
    <source>
        <strain evidence="11 12">SM1704</strain>
    </source>
</reference>
<keyword evidence="2" id="KW-0813">Transport</keyword>
<keyword evidence="4" id="KW-1003">Cell membrane</keyword>
<evidence type="ECO:0000256" key="8">
    <source>
        <dbReference type="ARBA" id="ARBA00038435"/>
    </source>
</evidence>
<comment type="caution">
    <text evidence="11">The sequence shown here is derived from an EMBL/GenBank/DDBJ whole genome shotgun (WGS) entry which is preliminary data.</text>
</comment>
<dbReference type="PANTHER" id="PTHR33451">
    <property type="entry name" value="MALATE-2H(+)/NA(+)-LACTATE ANTIPORTER"/>
    <property type="match status" value="1"/>
</dbReference>